<comment type="caution">
    <text evidence="3">The sequence shown here is derived from an EMBL/GenBank/DDBJ whole genome shotgun (WGS) entry which is preliminary data.</text>
</comment>
<dbReference type="Pfam" id="PF26472">
    <property type="entry name" value="DUF8147"/>
    <property type="match status" value="1"/>
</dbReference>
<keyword evidence="1" id="KW-0812">Transmembrane</keyword>
<dbReference type="PATRIC" id="fig|1008153.3.peg.3914"/>
<feature type="domain" description="DUF8147" evidence="2">
    <location>
        <begin position="3"/>
        <end position="93"/>
    </location>
</feature>
<feature type="transmembrane region" description="Helical" evidence="1">
    <location>
        <begin position="7"/>
        <end position="29"/>
    </location>
</feature>
<dbReference type="EMBL" id="LTAZ01000015">
    <property type="protein sequence ID" value="KYH24216.1"/>
    <property type="molecule type" value="Genomic_DNA"/>
</dbReference>
<name>A0A151A938_9EURY</name>
<evidence type="ECO:0000259" key="2">
    <source>
        <dbReference type="Pfam" id="PF26472"/>
    </source>
</evidence>
<keyword evidence="1" id="KW-1133">Transmembrane helix</keyword>
<proteinExistence type="predicted"/>
<dbReference type="InterPro" id="IPR058460">
    <property type="entry name" value="DUF8147"/>
</dbReference>
<dbReference type="RefSeq" id="WP_066385272.1">
    <property type="nucleotide sequence ID" value="NZ_LTAZ01000015.1"/>
</dbReference>
<evidence type="ECO:0000256" key="1">
    <source>
        <dbReference type="SAM" id="Phobius"/>
    </source>
</evidence>
<evidence type="ECO:0000313" key="3">
    <source>
        <dbReference type="EMBL" id="KYH24216.1"/>
    </source>
</evidence>
<keyword evidence="4" id="KW-1185">Reference proteome</keyword>
<sequence>MNIHTIAFGVGAAVTTFLFTGAMSIQLLGAGEAPGIGIIGVFVGLVAGLLAGVTVSVYADSLRGLAHTILVAYAMFGVTVVAIAGMSYVNIPSSDNVFTFLAY</sequence>
<evidence type="ECO:0000313" key="4">
    <source>
        <dbReference type="Proteomes" id="UP000075321"/>
    </source>
</evidence>
<reference evidence="3 4" key="1">
    <citation type="submission" date="2016-02" db="EMBL/GenBank/DDBJ databases">
        <title>Genome sequence of Halalkalicoccus paucihalophilus DSM 24557.</title>
        <authorList>
            <person name="Poehlein A."/>
            <person name="Daniel R."/>
        </authorList>
    </citation>
    <scope>NUCLEOTIDE SEQUENCE [LARGE SCALE GENOMIC DNA]</scope>
    <source>
        <strain evidence="3 4">DSM 24557</strain>
    </source>
</reference>
<organism evidence="3 4">
    <name type="scientific">Halalkalicoccus paucihalophilus</name>
    <dbReference type="NCBI Taxonomy" id="1008153"/>
    <lineage>
        <taxon>Archaea</taxon>
        <taxon>Methanobacteriati</taxon>
        <taxon>Methanobacteriota</taxon>
        <taxon>Stenosarchaea group</taxon>
        <taxon>Halobacteria</taxon>
        <taxon>Halobacteriales</taxon>
        <taxon>Halococcaceae</taxon>
        <taxon>Halalkalicoccus</taxon>
    </lineage>
</organism>
<feature type="transmembrane region" description="Helical" evidence="1">
    <location>
        <begin position="70"/>
        <end position="91"/>
    </location>
</feature>
<dbReference type="Proteomes" id="UP000075321">
    <property type="component" value="Unassembled WGS sequence"/>
</dbReference>
<keyword evidence="1" id="KW-0472">Membrane</keyword>
<dbReference type="AlphaFoldDB" id="A0A151A938"/>
<protein>
    <recommendedName>
        <fullName evidence="2">DUF8147 domain-containing protein</fullName>
    </recommendedName>
</protein>
<gene>
    <name evidence="3" type="ORF">HAPAU_36870</name>
</gene>
<feature type="transmembrane region" description="Helical" evidence="1">
    <location>
        <begin position="35"/>
        <end position="58"/>
    </location>
</feature>
<accession>A0A151A938</accession>
<dbReference type="OrthoDB" id="346487at2157"/>